<evidence type="ECO:0000256" key="6">
    <source>
        <dbReference type="SAM" id="MobiDB-lite"/>
    </source>
</evidence>
<dbReference type="Pfam" id="PF01943">
    <property type="entry name" value="Polysacc_synt"/>
    <property type="match status" value="1"/>
</dbReference>
<feature type="transmembrane region" description="Helical" evidence="7">
    <location>
        <begin position="391"/>
        <end position="409"/>
    </location>
</feature>
<evidence type="ECO:0000256" key="5">
    <source>
        <dbReference type="ARBA" id="ARBA00023136"/>
    </source>
</evidence>
<feature type="transmembrane region" description="Helical" evidence="7">
    <location>
        <begin position="189"/>
        <end position="206"/>
    </location>
</feature>
<evidence type="ECO:0000256" key="1">
    <source>
        <dbReference type="ARBA" id="ARBA00004651"/>
    </source>
</evidence>
<comment type="subcellular location">
    <subcellularLocation>
        <location evidence="1">Cell membrane</location>
        <topology evidence="1">Multi-pass membrane protein</topology>
    </subcellularLocation>
</comment>
<keyword evidence="4 7" id="KW-1133">Transmembrane helix</keyword>
<feature type="transmembrane region" description="Helical" evidence="7">
    <location>
        <begin position="123"/>
        <end position="141"/>
    </location>
</feature>
<evidence type="ECO:0000256" key="3">
    <source>
        <dbReference type="ARBA" id="ARBA00022692"/>
    </source>
</evidence>
<keyword evidence="3 7" id="KW-0812">Transmembrane</keyword>
<feature type="transmembrane region" description="Helical" evidence="7">
    <location>
        <begin position="83"/>
        <end position="102"/>
    </location>
</feature>
<dbReference type="EMBL" id="CP113836">
    <property type="protein sequence ID" value="WAL63516.1"/>
    <property type="molecule type" value="Genomic_DNA"/>
</dbReference>
<feature type="transmembrane region" description="Helical" evidence="7">
    <location>
        <begin position="364"/>
        <end position="384"/>
    </location>
</feature>
<evidence type="ECO:0000313" key="9">
    <source>
        <dbReference type="Proteomes" id="UP001163203"/>
    </source>
</evidence>
<accession>A0ABY7AUD1</accession>
<dbReference type="InterPro" id="IPR002797">
    <property type="entry name" value="Polysacc_synth"/>
</dbReference>
<evidence type="ECO:0000256" key="4">
    <source>
        <dbReference type="ARBA" id="ARBA00022989"/>
    </source>
</evidence>
<keyword evidence="2" id="KW-1003">Cell membrane</keyword>
<protein>
    <submittedName>
        <fullName evidence="8">Oligosaccharide flippase family protein</fullName>
    </submittedName>
</protein>
<feature type="transmembrane region" description="Helical" evidence="7">
    <location>
        <begin position="329"/>
        <end position="352"/>
    </location>
</feature>
<dbReference type="InterPro" id="IPR050833">
    <property type="entry name" value="Poly_Biosynth_Transport"/>
</dbReference>
<feature type="transmembrane region" description="Helical" evidence="7">
    <location>
        <begin position="252"/>
        <end position="270"/>
    </location>
</feature>
<keyword evidence="9" id="KW-1185">Reference proteome</keyword>
<evidence type="ECO:0000313" key="8">
    <source>
        <dbReference type="EMBL" id="WAL63516.1"/>
    </source>
</evidence>
<reference evidence="8" key="1">
    <citation type="submission" date="2022-11" db="EMBL/GenBank/DDBJ databases">
        <authorList>
            <person name="Mo P."/>
        </authorList>
    </citation>
    <scope>NUCLEOTIDE SEQUENCE</scope>
    <source>
        <strain evidence="8">HUAS 11-8</strain>
    </source>
</reference>
<feature type="region of interest" description="Disordered" evidence="6">
    <location>
        <begin position="1"/>
        <end position="38"/>
    </location>
</feature>
<feature type="transmembrane region" description="Helical" evidence="7">
    <location>
        <begin position="51"/>
        <end position="71"/>
    </location>
</feature>
<dbReference type="PANTHER" id="PTHR30250">
    <property type="entry name" value="PST FAMILY PREDICTED COLANIC ACID TRANSPORTER"/>
    <property type="match status" value="1"/>
</dbReference>
<feature type="transmembrane region" description="Helical" evidence="7">
    <location>
        <begin position="147"/>
        <end position="168"/>
    </location>
</feature>
<organism evidence="8 9">
    <name type="scientific">Amycolatopsis cynarae</name>
    <dbReference type="NCBI Taxonomy" id="2995223"/>
    <lineage>
        <taxon>Bacteria</taxon>
        <taxon>Bacillati</taxon>
        <taxon>Actinomycetota</taxon>
        <taxon>Actinomycetes</taxon>
        <taxon>Pseudonocardiales</taxon>
        <taxon>Pseudonocardiaceae</taxon>
        <taxon>Amycolatopsis</taxon>
    </lineage>
</organism>
<evidence type="ECO:0000256" key="7">
    <source>
        <dbReference type="SAM" id="Phobius"/>
    </source>
</evidence>
<dbReference type="Proteomes" id="UP001163203">
    <property type="component" value="Chromosome"/>
</dbReference>
<gene>
    <name evidence="8" type="ORF">ORV05_21150</name>
</gene>
<evidence type="ECO:0000256" key="2">
    <source>
        <dbReference type="ARBA" id="ARBA00022475"/>
    </source>
</evidence>
<dbReference type="PANTHER" id="PTHR30250:SF11">
    <property type="entry name" value="O-ANTIGEN TRANSPORTER-RELATED"/>
    <property type="match status" value="1"/>
</dbReference>
<dbReference type="RefSeq" id="WP_268441601.1">
    <property type="nucleotide sequence ID" value="NZ_CP113836.1"/>
</dbReference>
<feature type="transmembrane region" description="Helical" evidence="7">
    <location>
        <begin position="282"/>
        <end position="308"/>
    </location>
</feature>
<feature type="transmembrane region" description="Helical" evidence="7">
    <location>
        <begin position="415"/>
        <end position="434"/>
    </location>
</feature>
<keyword evidence="5 7" id="KW-0472">Membrane</keyword>
<name>A0ABY7AUD1_9PSEU</name>
<sequence length="443" mass="46415">MTRPTESTESTDSTEYTQNSESTEHTASTESTESTEAARSARAKGMFADGLALSFSTAFSALAGMIGWILAARLLPAADVGHTSAFVSAMLLIAGVAELGLGPAVLRWLPLSGRHQPQLLRRTYLVVLLGGLAGALVFLAVPSGGDVVSRVPAGAALFVPATVAWTVFQFQDSVLTGLGRSRWVPVENGLFSLARLVVLVVAAPLAGALGLLLSWMAPTVLAVLVVTVLIFRRARPARGEGRLPDRREILRLLAPTYPGTVCVVALYNFVPLVMLHRFGAEANAVFFVVWTAINALDLAASVFVNPLVVRLAAEPEHARHLVGHTARRLALVFVPLVLAGGLLAGVLLLIFGKQYTQGAGLFRVLLAAQLPRLVVVLGVAVHLGAGRGLGVAKLHAATAALAIGLALVMPSEFAFGLGMLAGQAVLAAVVLLDFRHRLAGAPR</sequence>
<proteinExistence type="predicted"/>
<feature type="transmembrane region" description="Helical" evidence="7">
    <location>
        <begin position="212"/>
        <end position="231"/>
    </location>
</feature>